<dbReference type="EMBL" id="JXJN01014982">
    <property type="status" value="NOT_ANNOTATED_CDS"/>
    <property type="molecule type" value="Genomic_DNA"/>
</dbReference>
<evidence type="ECO:0000313" key="6">
    <source>
        <dbReference type="Proteomes" id="UP000092460"/>
    </source>
</evidence>
<dbReference type="InterPro" id="IPR015760">
    <property type="entry name" value="TIF_IF2"/>
</dbReference>
<evidence type="ECO:0000256" key="1">
    <source>
        <dbReference type="ARBA" id="ARBA00022741"/>
    </source>
</evidence>
<dbReference type="GO" id="GO:0003743">
    <property type="term" value="F:translation initiation factor activity"/>
    <property type="evidence" value="ECO:0007669"/>
    <property type="project" value="TreeGrafter"/>
</dbReference>
<dbReference type="AlphaFoldDB" id="A0A1B0BIK7"/>
<keyword evidence="1" id="KW-0547">Nucleotide-binding</keyword>
<sequence length="151" mass="17243">SVVSNYLISKQPTQRPNVTRNRFQYSSIRIGPVVKRDVMKASTMLEHEPQFATILAFDVKVEREAQEMADSLGVKIFQADIIYHLFDKFMAYREELKLKKREEFRSIAVLPLYIFNSRDPIVMGVMVENGIVKVGTPLCVPTKDVSTATCI</sequence>
<feature type="domain" description="Elongation factor Tu-type" evidence="4">
    <location>
        <begin position="107"/>
        <end position="139"/>
    </location>
</feature>
<dbReference type="GO" id="GO:0005525">
    <property type="term" value="F:GTP binding"/>
    <property type="evidence" value="ECO:0007669"/>
    <property type="project" value="UniProtKB-KW"/>
</dbReference>
<dbReference type="VEuPathDB" id="VectorBase:GPPI031304"/>
<reference evidence="5" key="2">
    <citation type="submission" date="2020-05" db="UniProtKB">
        <authorList>
            <consortium name="EnsemblMetazoa"/>
        </authorList>
    </citation>
    <scope>IDENTIFICATION</scope>
    <source>
        <strain evidence="5">IAEA</strain>
    </source>
</reference>
<keyword evidence="6" id="KW-1185">Reference proteome</keyword>
<feature type="domain" description="Translation initiation factor IF- 2" evidence="3">
    <location>
        <begin position="24"/>
        <end position="89"/>
    </location>
</feature>
<reference evidence="6" key="1">
    <citation type="submission" date="2015-01" db="EMBL/GenBank/DDBJ databases">
        <authorList>
            <person name="Aksoy S."/>
            <person name="Warren W."/>
            <person name="Wilson R.K."/>
        </authorList>
    </citation>
    <scope>NUCLEOTIDE SEQUENCE [LARGE SCALE GENOMIC DNA]</scope>
    <source>
        <strain evidence="6">IAEA</strain>
    </source>
</reference>
<dbReference type="InterPro" id="IPR009000">
    <property type="entry name" value="Transl_B-barrel_sf"/>
</dbReference>
<dbReference type="SUPFAM" id="SSF50447">
    <property type="entry name" value="Translation proteins"/>
    <property type="match status" value="1"/>
</dbReference>
<name>A0A1B0BIK7_9MUSC</name>
<dbReference type="Proteomes" id="UP000092460">
    <property type="component" value="Unassembled WGS sequence"/>
</dbReference>
<evidence type="ECO:0000259" key="4">
    <source>
        <dbReference type="Pfam" id="PF14578"/>
    </source>
</evidence>
<dbReference type="InterPro" id="IPR029459">
    <property type="entry name" value="EFTU-type"/>
</dbReference>
<evidence type="ECO:0000313" key="5">
    <source>
        <dbReference type="EnsemblMetazoa" id="GPPI031304-PA"/>
    </source>
</evidence>
<accession>A0A1B0BIK7</accession>
<dbReference type="Pfam" id="PF11987">
    <property type="entry name" value="IF-2"/>
    <property type="match status" value="1"/>
</dbReference>
<dbReference type="PANTHER" id="PTHR43381:SF4">
    <property type="entry name" value="EUKARYOTIC TRANSLATION INITIATION FACTOR 5B"/>
    <property type="match status" value="1"/>
</dbReference>
<dbReference type="Pfam" id="PF14578">
    <property type="entry name" value="GTP_EFTU_D4"/>
    <property type="match status" value="1"/>
</dbReference>
<dbReference type="STRING" id="67801.A0A1B0BIK7"/>
<dbReference type="GO" id="GO:0005739">
    <property type="term" value="C:mitochondrion"/>
    <property type="evidence" value="ECO:0007669"/>
    <property type="project" value="TreeGrafter"/>
</dbReference>
<organism evidence="5 6">
    <name type="scientific">Glossina palpalis gambiensis</name>
    <dbReference type="NCBI Taxonomy" id="67801"/>
    <lineage>
        <taxon>Eukaryota</taxon>
        <taxon>Metazoa</taxon>
        <taxon>Ecdysozoa</taxon>
        <taxon>Arthropoda</taxon>
        <taxon>Hexapoda</taxon>
        <taxon>Insecta</taxon>
        <taxon>Pterygota</taxon>
        <taxon>Neoptera</taxon>
        <taxon>Endopterygota</taxon>
        <taxon>Diptera</taxon>
        <taxon>Brachycera</taxon>
        <taxon>Muscomorpha</taxon>
        <taxon>Hippoboscoidea</taxon>
        <taxon>Glossinidae</taxon>
        <taxon>Glossina</taxon>
    </lineage>
</organism>
<dbReference type="SUPFAM" id="SSF52156">
    <property type="entry name" value="Initiation factor IF2/eIF5b, domain 3"/>
    <property type="match status" value="1"/>
</dbReference>
<dbReference type="EnsemblMetazoa" id="GPPI031304-RA">
    <property type="protein sequence ID" value="GPPI031304-PA"/>
    <property type="gene ID" value="GPPI031304"/>
</dbReference>
<dbReference type="Gene3D" id="3.40.50.10050">
    <property type="entry name" value="Translation initiation factor IF- 2, domain 3"/>
    <property type="match status" value="1"/>
</dbReference>
<dbReference type="PANTHER" id="PTHR43381">
    <property type="entry name" value="TRANSLATION INITIATION FACTOR IF-2-RELATED"/>
    <property type="match status" value="1"/>
</dbReference>
<keyword evidence="2" id="KW-0342">GTP-binding</keyword>
<protein>
    <submittedName>
        <fullName evidence="5">Uncharacterized protein</fullName>
    </submittedName>
</protein>
<proteinExistence type="predicted"/>
<dbReference type="FunFam" id="3.40.50.10050:FF:000002">
    <property type="entry name" value="Eukaryotic translation initiation factor 5B"/>
    <property type="match status" value="1"/>
</dbReference>
<dbReference type="InterPro" id="IPR023115">
    <property type="entry name" value="TIF_IF2_dom3"/>
</dbReference>
<dbReference type="Gene3D" id="2.40.30.10">
    <property type="entry name" value="Translation factors"/>
    <property type="match status" value="1"/>
</dbReference>
<evidence type="ECO:0000256" key="2">
    <source>
        <dbReference type="ARBA" id="ARBA00023134"/>
    </source>
</evidence>
<dbReference type="InterPro" id="IPR036925">
    <property type="entry name" value="TIF_IF2_dom3_sf"/>
</dbReference>
<evidence type="ECO:0000259" key="3">
    <source>
        <dbReference type="Pfam" id="PF11987"/>
    </source>
</evidence>